<protein>
    <submittedName>
        <fullName evidence="1">Nucleotidyltransferase family protein</fullName>
    </submittedName>
</protein>
<dbReference type="InterPro" id="IPR039498">
    <property type="entry name" value="NTP_transf_5"/>
</dbReference>
<comment type="caution">
    <text evidence="1">The sequence shown here is derived from an EMBL/GenBank/DDBJ whole genome shotgun (WGS) entry which is preliminary data.</text>
</comment>
<keyword evidence="2" id="KW-1185">Reference proteome</keyword>
<name>A0ABV4YK92_9CYAN</name>
<evidence type="ECO:0000313" key="2">
    <source>
        <dbReference type="Proteomes" id="UP001576776"/>
    </source>
</evidence>
<dbReference type="RefSeq" id="WP_413260728.1">
    <property type="nucleotide sequence ID" value="NZ_JBHFNS010000094.1"/>
</dbReference>
<proteinExistence type="predicted"/>
<organism evidence="1 2">
    <name type="scientific">Floridaenema fluviatile BLCC-F154</name>
    <dbReference type="NCBI Taxonomy" id="3153640"/>
    <lineage>
        <taxon>Bacteria</taxon>
        <taxon>Bacillati</taxon>
        <taxon>Cyanobacteriota</taxon>
        <taxon>Cyanophyceae</taxon>
        <taxon>Oscillatoriophycideae</taxon>
        <taxon>Aerosakkonematales</taxon>
        <taxon>Aerosakkonemataceae</taxon>
        <taxon>Floridanema</taxon>
        <taxon>Floridanema fluviatile</taxon>
    </lineage>
</organism>
<dbReference type="Pfam" id="PF14907">
    <property type="entry name" value="NTP_transf_5"/>
    <property type="match status" value="1"/>
</dbReference>
<dbReference type="EMBL" id="JBHFNS010000094">
    <property type="protein sequence ID" value="MFB2939249.1"/>
    <property type="molecule type" value="Genomic_DNA"/>
</dbReference>
<reference evidence="1 2" key="1">
    <citation type="submission" date="2024-09" db="EMBL/GenBank/DDBJ databases">
        <title>Floridaenema gen nov. (Aerosakkonemataceae, Aerosakkonematales ord. nov., Cyanobacteria) from benthic tropical and subtropical fresh waters, with the description of four new species.</title>
        <authorList>
            <person name="Moretto J.A."/>
            <person name="Berthold D.E."/>
            <person name="Lefler F.W."/>
            <person name="Huang I.-S."/>
            <person name="Laughinghouse H. IV."/>
        </authorList>
    </citation>
    <scope>NUCLEOTIDE SEQUENCE [LARGE SCALE GENOMIC DNA]</scope>
    <source>
        <strain evidence="1 2">BLCC-F154</strain>
    </source>
</reference>
<sequence length="375" mass="43833">MFSHYNQNNSSPTNEQKLLLQAALWQGEAAINSWQTWRKTVNIDDIDRESYRLLPLVYRNLSAHNVTDSHLGRLKGVYRRTWVENQVLFQEIASILDALKSAGIETMLLKDAALNLYYYQDYGLRTIENFDFLIRTKDVLNAIPLLEKLDWKIQGNIANPKIPFTHIVGFKKEPKQYLNLRWHLFGEGFNENAENQFWQSAILTQVNNLPVYVLSPTEQLLYTCGSGIFRNSVSPVRRLVDAAIAIYTYPDRINWHHLIELAENYRLLLPLKTQLIQLSEILNAPIPASILLELENLPVSQMEQEEYQVLTGEKTTILERLKMRYFQYLRISKNAQFNLIGFLHYLQYVWGLENLWEVPIQVTSRTIQRIGFKKT</sequence>
<evidence type="ECO:0000313" key="1">
    <source>
        <dbReference type="EMBL" id="MFB2939249.1"/>
    </source>
</evidence>
<dbReference type="Proteomes" id="UP001576776">
    <property type="component" value="Unassembled WGS sequence"/>
</dbReference>
<accession>A0ABV4YK92</accession>
<gene>
    <name evidence="1" type="ORF">ACE1B6_28690</name>
</gene>